<dbReference type="Proteomes" id="UP000039324">
    <property type="component" value="Unassembled WGS sequence"/>
</dbReference>
<proteinExistence type="predicted"/>
<accession>A0A0G4J2Q1</accession>
<keyword evidence="3" id="KW-1185">Reference proteome</keyword>
<dbReference type="EMBL" id="CDSF01000119">
    <property type="protein sequence ID" value="CEP01835.1"/>
    <property type="molecule type" value="Genomic_DNA"/>
</dbReference>
<evidence type="ECO:0000313" key="2">
    <source>
        <dbReference type="EMBL" id="CEP01835.1"/>
    </source>
</evidence>
<name>A0A0G4J2Q1_PLABS</name>
<dbReference type="AlphaFoldDB" id="A0A0G4J2Q1"/>
<evidence type="ECO:0000313" key="3">
    <source>
        <dbReference type="Proteomes" id="UP000039324"/>
    </source>
</evidence>
<gene>
    <name evidence="2" type="ORF">PBRA_008777</name>
</gene>
<reference evidence="2 3" key="1">
    <citation type="submission" date="2015-02" db="EMBL/GenBank/DDBJ databases">
        <authorList>
            <person name="Chooi Y.-H."/>
        </authorList>
    </citation>
    <scope>NUCLEOTIDE SEQUENCE [LARGE SCALE GENOMIC DNA]</scope>
    <source>
        <strain evidence="2">E3</strain>
    </source>
</reference>
<evidence type="ECO:0000256" key="1">
    <source>
        <dbReference type="SAM" id="MobiDB-lite"/>
    </source>
</evidence>
<sequence>MSGLVSRCHPPHSAAVRRQASRVASSWKRPVAGATRPLPRGSVRRLANAGAGVDKWAGETGGDAYFTVSIGQFSPAHRKYVELAEAYDLGLEGPAPDPVLFLVPPAKGDPSPPPDDLRTDILNEAASVLIAYSSLGPGDVADGMAMPGIGCPGPPPGNGVPYRESTVSAKHLIERISSGHGCPVISRLPPGIVLCGVMYTYANAVISMRITRCAEDPDELY</sequence>
<feature type="compositionally biased region" description="Low complexity" evidence="1">
    <location>
        <begin position="13"/>
        <end position="26"/>
    </location>
</feature>
<protein>
    <submittedName>
        <fullName evidence="2">Uncharacterized protein</fullName>
    </submittedName>
</protein>
<organism evidence="2 3">
    <name type="scientific">Plasmodiophora brassicae</name>
    <name type="common">Clubroot disease agent</name>
    <dbReference type="NCBI Taxonomy" id="37360"/>
    <lineage>
        <taxon>Eukaryota</taxon>
        <taxon>Sar</taxon>
        <taxon>Rhizaria</taxon>
        <taxon>Endomyxa</taxon>
        <taxon>Phytomyxea</taxon>
        <taxon>Plasmodiophorida</taxon>
        <taxon>Plasmodiophoridae</taxon>
        <taxon>Plasmodiophora</taxon>
    </lineage>
</organism>
<feature type="region of interest" description="Disordered" evidence="1">
    <location>
        <begin position="1"/>
        <end position="39"/>
    </location>
</feature>